<protein>
    <recommendedName>
        <fullName evidence="3">Sulfotransferase family protein</fullName>
    </recommendedName>
</protein>
<dbReference type="RefSeq" id="WP_015279963.1">
    <property type="nucleotide sequence ID" value="NC_019940.1"/>
</dbReference>
<dbReference type="EMBL" id="CP003051">
    <property type="protein sequence ID" value="AGA89818.1"/>
    <property type="molecule type" value="Genomic_DNA"/>
</dbReference>
<dbReference type="AlphaFoldDB" id="L0GSS4"/>
<sequence>MKRHRFENILISGLRRSGTTVFWETFRRDPRCRCFDEPFHPDLWQGARENSKGTWTELAEVWSSDGDIFKACSQPIGPLDELHPGLTAGQTRYLRDLFAKAGPVVADCVRTWSKVEALAEVLESTLIIHLVRHPKSWVTAQLLPSSSNPGWRRRVTNLYRRQSFFSRPRVFNNWHYEQIIEHACRQSVEGDRLWRSIEKTPLDVARQPAFRKLLAFWLAAVRRTETQLAQLPPERCMTITMEEFLAAPRLTFSHVYERCGWVLPDDVMFEHVRSSRPAWDAASSLWVDGMRWAGIPEGLWPEGGFSGGAVRHAFRKDGT</sequence>
<dbReference type="Proteomes" id="UP000010816">
    <property type="component" value="Chromosome"/>
</dbReference>
<evidence type="ECO:0000313" key="2">
    <source>
        <dbReference type="Proteomes" id="UP000010816"/>
    </source>
</evidence>
<dbReference type="HOGENOM" id="CLU_871354_0_0_6"/>
<dbReference type="KEGG" id="tmb:Thimo_0996"/>
<dbReference type="eggNOG" id="ENOG502ZI74">
    <property type="taxonomic scope" value="Bacteria"/>
</dbReference>
<evidence type="ECO:0000313" key="1">
    <source>
        <dbReference type="EMBL" id="AGA89818.1"/>
    </source>
</evidence>
<dbReference type="STRING" id="765912.Thimo_0996"/>
<dbReference type="OrthoDB" id="263590at2"/>
<dbReference type="Gene3D" id="3.40.50.300">
    <property type="entry name" value="P-loop containing nucleotide triphosphate hydrolases"/>
    <property type="match status" value="1"/>
</dbReference>
<dbReference type="InterPro" id="IPR027417">
    <property type="entry name" value="P-loop_NTPase"/>
</dbReference>
<reference evidence="1 2" key="1">
    <citation type="submission" date="2011-09" db="EMBL/GenBank/DDBJ databases">
        <title>Complete sequence of chromosome of Thioflavicoccus mobilis 8321.</title>
        <authorList>
            <consortium name="US DOE Joint Genome Institute"/>
            <person name="Lucas S."/>
            <person name="Han J."/>
            <person name="Lapidus A."/>
            <person name="Cheng J.-F."/>
            <person name="Goodwin L."/>
            <person name="Pitluck S."/>
            <person name="Peters L."/>
            <person name="Ovchinnikova G."/>
            <person name="Lu M."/>
            <person name="Detter J.C."/>
            <person name="Han C."/>
            <person name="Tapia R."/>
            <person name="Land M."/>
            <person name="Hauser L."/>
            <person name="Kyrpides N."/>
            <person name="Ivanova N."/>
            <person name="Pagani I."/>
            <person name="Vogl K."/>
            <person name="Liu Z."/>
            <person name="Imhoff J."/>
            <person name="Thiel V."/>
            <person name="Frigaard N.-U."/>
            <person name="Bryant D."/>
            <person name="Woyke T."/>
        </authorList>
    </citation>
    <scope>NUCLEOTIDE SEQUENCE [LARGE SCALE GENOMIC DNA]</scope>
    <source>
        <strain evidence="1 2">8321</strain>
    </source>
</reference>
<dbReference type="SUPFAM" id="SSF52540">
    <property type="entry name" value="P-loop containing nucleoside triphosphate hydrolases"/>
    <property type="match status" value="1"/>
</dbReference>
<organism evidence="1 2">
    <name type="scientific">Thioflavicoccus mobilis 8321</name>
    <dbReference type="NCBI Taxonomy" id="765912"/>
    <lineage>
        <taxon>Bacteria</taxon>
        <taxon>Pseudomonadati</taxon>
        <taxon>Pseudomonadota</taxon>
        <taxon>Gammaproteobacteria</taxon>
        <taxon>Chromatiales</taxon>
        <taxon>Chromatiaceae</taxon>
        <taxon>Thioflavicoccus</taxon>
    </lineage>
</organism>
<evidence type="ECO:0008006" key="3">
    <source>
        <dbReference type="Google" id="ProtNLM"/>
    </source>
</evidence>
<name>L0GSS4_9GAMM</name>
<proteinExistence type="predicted"/>
<gene>
    <name evidence="1" type="ORF">Thimo_0996</name>
</gene>
<keyword evidence="2" id="KW-1185">Reference proteome</keyword>
<accession>L0GSS4</accession>